<dbReference type="Proteomes" id="UP000235023">
    <property type="component" value="Unassembled WGS sequence"/>
</dbReference>
<evidence type="ECO:0000313" key="1">
    <source>
        <dbReference type="EMBL" id="PLN85629.1"/>
    </source>
</evidence>
<reference evidence="2" key="1">
    <citation type="submission" date="2017-12" db="EMBL/GenBank/DDBJ databases">
        <authorList>
            <consortium name="DOE Joint Genome Institute"/>
            <person name="Mondo S.J."/>
            <person name="Kjaerbolling I."/>
            <person name="Vesth T.C."/>
            <person name="Frisvad J.C."/>
            <person name="Nybo J.L."/>
            <person name="Theobald S."/>
            <person name="Kuo A."/>
            <person name="Bowyer P."/>
            <person name="Matsuda Y."/>
            <person name="Lyhne E.K."/>
            <person name="Kogle M.E."/>
            <person name="Clum A."/>
            <person name="Lipzen A."/>
            <person name="Salamov A."/>
            <person name="Ngan C.Y."/>
            <person name="Daum C."/>
            <person name="Chiniquy J."/>
            <person name="Barry K."/>
            <person name="LaButti K."/>
            <person name="Haridas S."/>
            <person name="Simmons B.A."/>
            <person name="Magnuson J.K."/>
            <person name="Mortensen U.H."/>
            <person name="Larsen T.O."/>
            <person name="Grigoriev I.V."/>
            <person name="Baker S.E."/>
            <person name="Andersen M.R."/>
            <person name="Nordberg H.P."/>
            <person name="Cantor M.N."/>
            <person name="Hua S.X."/>
        </authorList>
    </citation>
    <scope>NUCLEOTIDE SEQUENCE [LARGE SCALE GENOMIC DNA]</scope>
    <source>
        <strain evidence="2">IBT 19404</strain>
    </source>
</reference>
<name>A0A2J5I6N4_9EURO</name>
<protein>
    <submittedName>
        <fullName evidence="1">Uncharacterized protein</fullName>
    </submittedName>
</protein>
<organism evidence="1 2">
    <name type="scientific">Aspergillus taichungensis</name>
    <dbReference type="NCBI Taxonomy" id="482145"/>
    <lineage>
        <taxon>Eukaryota</taxon>
        <taxon>Fungi</taxon>
        <taxon>Dikarya</taxon>
        <taxon>Ascomycota</taxon>
        <taxon>Pezizomycotina</taxon>
        <taxon>Eurotiomycetes</taxon>
        <taxon>Eurotiomycetidae</taxon>
        <taxon>Eurotiales</taxon>
        <taxon>Aspergillaceae</taxon>
        <taxon>Aspergillus</taxon>
        <taxon>Aspergillus subgen. Circumdati</taxon>
    </lineage>
</organism>
<dbReference type="OrthoDB" id="3945550at2759"/>
<dbReference type="AlphaFoldDB" id="A0A2J5I6N4"/>
<sequence>MTNSGIYEIAAPLIHETLSIRFYDVRELTEIAASICETGLGRPFLKHAKRVEIMSYPARTLPPPFGHRGWPMWQGGYLNTAISMQYYIPHHMRYAESIMRRWILPGI</sequence>
<dbReference type="EMBL" id="KZ559503">
    <property type="protein sequence ID" value="PLN85629.1"/>
    <property type="molecule type" value="Genomic_DNA"/>
</dbReference>
<proteinExistence type="predicted"/>
<gene>
    <name evidence="1" type="ORF">BDW42DRAFT_141904</name>
</gene>
<accession>A0A2J5I6N4</accession>
<evidence type="ECO:0000313" key="2">
    <source>
        <dbReference type="Proteomes" id="UP000235023"/>
    </source>
</evidence>
<keyword evidence="2" id="KW-1185">Reference proteome</keyword>